<dbReference type="STRING" id="1169540.A0A0G4EBI2"/>
<dbReference type="PhylomeDB" id="A0A0G4EBI2"/>
<dbReference type="Pfam" id="PF01031">
    <property type="entry name" value="Dynamin_M"/>
    <property type="match status" value="1"/>
</dbReference>
<dbReference type="EMBL" id="CDMY01000158">
    <property type="protein sequence ID" value="CEL93330.1"/>
    <property type="molecule type" value="Genomic_DNA"/>
</dbReference>
<feature type="compositionally biased region" description="Gly residues" evidence="4">
    <location>
        <begin position="636"/>
        <end position="649"/>
    </location>
</feature>
<dbReference type="Gene3D" id="3.40.50.300">
    <property type="entry name" value="P-loop containing nucleotide triphosphate hydrolases"/>
    <property type="match status" value="1"/>
</dbReference>
<evidence type="ECO:0000313" key="7">
    <source>
        <dbReference type="EMBL" id="CEL93330.1"/>
    </source>
</evidence>
<dbReference type="GO" id="GO:0008017">
    <property type="term" value="F:microtubule binding"/>
    <property type="evidence" value="ECO:0007669"/>
    <property type="project" value="TreeGrafter"/>
</dbReference>
<feature type="domain" description="Dynamin-type G" evidence="6">
    <location>
        <begin position="23"/>
        <end position="328"/>
    </location>
</feature>
<evidence type="ECO:0000256" key="3">
    <source>
        <dbReference type="RuleBase" id="RU003932"/>
    </source>
</evidence>
<dbReference type="VEuPathDB" id="CryptoDB:Vbra_20163"/>
<dbReference type="PANTHER" id="PTHR11566">
    <property type="entry name" value="DYNAMIN"/>
    <property type="match status" value="1"/>
</dbReference>
<keyword evidence="2 3" id="KW-0342">GTP-binding</keyword>
<reference evidence="7 8" key="1">
    <citation type="submission" date="2014-11" db="EMBL/GenBank/DDBJ databases">
        <authorList>
            <person name="Zhu J."/>
            <person name="Qi W."/>
            <person name="Song R."/>
        </authorList>
    </citation>
    <scope>NUCLEOTIDE SEQUENCE [LARGE SCALE GENOMIC DNA]</scope>
</reference>
<evidence type="ECO:0000313" key="8">
    <source>
        <dbReference type="Proteomes" id="UP000041254"/>
    </source>
</evidence>
<organism evidence="7 8">
    <name type="scientific">Vitrella brassicaformis (strain CCMP3155)</name>
    <dbReference type="NCBI Taxonomy" id="1169540"/>
    <lineage>
        <taxon>Eukaryota</taxon>
        <taxon>Sar</taxon>
        <taxon>Alveolata</taxon>
        <taxon>Colpodellida</taxon>
        <taxon>Vitrellaceae</taxon>
        <taxon>Vitrella</taxon>
    </lineage>
</organism>
<sequence length="949" mass="104087">MDNLIPVINRLQDVLTSVGINTGIDLPQIAVVGAQSVGKSSVLESLVGRDFLPRGTGIITRRPLILQLRNITQNKPSAAAAAASGGASGGASASSPSTTSGNPTTTTNSPPQEWGEFGHAPGHRFEDFDAIRKEIERETERVTGRNKMISAQPITLKIYSPYVIDLTLVDLPGMTKVPVGDQPSDIELQVRRLVLQYITKPSCIVLAITAANTDLANSDALKIAREVDPDGARTIGVLTKCDLMDDGTDALDMLHGKIYPLRRGYVAVVCRSQKDIAGKKNIRDALREEEKFFRSHAAYRHIAHKCGTHYLANMLNQIFMHHIRDTLPELKARIQTLLHENEEELAAYGDSMLEGTGNPGALLLHFFSKFARSFQEAIDGQLATQHLADQLQGGARINFIFHDWFVKTLNEFDPLSGLTDLEIRTSIRNATGPKAALFVPEGAFEILVKKQISKLEQPALRCVDQVYEELQKMVEMCESPEMTRYTNLRDRLVEVVRGVLRKCLQPTNQMISNLIQIELSYINTNHPDFVGGNRAIHSISLNLNRHMATSTPPTSRPPTQPTQQQNTQQQPQQRLTHTHPHANPHPHQHGGMPVGWNHPQSAYMREQQQQQQHQQQGSRHRSASSDSKRDDKQKESGGGAGGGAGGGHQANGPVAATPTSAHSQQHQHQQQQVTNPAFAQAAESQLPTNTGFFTFLRGSNRPSPPATPNTNPNPTSNVPPLPHTASNPPSHTVSTNDVVPAGTTQAGAPGGVYDGYYAQTKGNLNPMALPSGADSVSSYPSYADNPSQQQPPYPPPSSHLTTYYHGILQNAVPPHQHAQVGQDRADIRLPAVPPIVRAGDVASERERVEADLIKSLIASYFCIVRKNISDAVPKAIMYFMVNTAKEVLQRELVAQLYKDELFPELLKEADDIAERRQHCMDVLKTLRNALEIVGQIRDSNLQQEIAPST</sequence>
<evidence type="ECO:0000256" key="2">
    <source>
        <dbReference type="ARBA" id="ARBA00023134"/>
    </source>
</evidence>
<comment type="similarity">
    <text evidence="3">Belongs to the TRAFAC class dynamin-like GTPase superfamily. Dynamin/Fzo/YdjA family.</text>
</comment>
<dbReference type="PROSITE" id="PS51718">
    <property type="entry name" value="G_DYNAMIN_2"/>
    <property type="match status" value="1"/>
</dbReference>
<dbReference type="Pfam" id="PF02212">
    <property type="entry name" value="GED"/>
    <property type="match status" value="1"/>
</dbReference>
<dbReference type="GO" id="GO:0005525">
    <property type="term" value="F:GTP binding"/>
    <property type="evidence" value="ECO:0007669"/>
    <property type="project" value="UniProtKB-KW"/>
</dbReference>
<evidence type="ECO:0000256" key="1">
    <source>
        <dbReference type="ARBA" id="ARBA00022741"/>
    </source>
</evidence>
<dbReference type="InterPro" id="IPR027417">
    <property type="entry name" value="P-loop_NTPase"/>
</dbReference>
<dbReference type="InterPro" id="IPR030381">
    <property type="entry name" value="G_DYNAMIN_dom"/>
</dbReference>
<dbReference type="Gene3D" id="1.20.120.1240">
    <property type="entry name" value="Dynamin, middle domain"/>
    <property type="match status" value="2"/>
</dbReference>
<dbReference type="AlphaFoldDB" id="A0A0G4EBI2"/>
<keyword evidence="1 3" id="KW-0547">Nucleotide-binding</keyword>
<dbReference type="GO" id="GO:0005737">
    <property type="term" value="C:cytoplasm"/>
    <property type="evidence" value="ECO:0007669"/>
    <property type="project" value="TreeGrafter"/>
</dbReference>
<evidence type="ECO:0000256" key="4">
    <source>
        <dbReference type="SAM" id="MobiDB-lite"/>
    </source>
</evidence>
<evidence type="ECO:0008006" key="9">
    <source>
        <dbReference type="Google" id="ProtNLM"/>
    </source>
</evidence>
<feature type="compositionally biased region" description="Basic residues" evidence="4">
    <location>
        <begin position="576"/>
        <end position="588"/>
    </location>
</feature>
<dbReference type="OrthoDB" id="5061070at2759"/>
<dbReference type="GO" id="GO:0005874">
    <property type="term" value="C:microtubule"/>
    <property type="evidence" value="ECO:0007669"/>
    <property type="project" value="TreeGrafter"/>
</dbReference>
<dbReference type="SMART" id="SM00053">
    <property type="entry name" value="DYNc"/>
    <property type="match status" value="1"/>
</dbReference>
<dbReference type="Proteomes" id="UP000041254">
    <property type="component" value="Unassembled WGS sequence"/>
</dbReference>
<gene>
    <name evidence="7" type="ORF">Vbra_20163</name>
</gene>
<feature type="compositionally biased region" description="Polar residues" evidence="4">
    <location>
        <begin position="724"/>
        <end position="737"/>
    </location>
</feature>
<evidence type="ECO:0000259" key="6">
    <source>
        <dbReference type="PROSITE" id="PS51718"/>
    </source>
</evidence>
<dbReference type="PRINTS" id="PR00195">
    <property type="entry name" value="DYNAMIN"/>
</dbReference>
<feature type="compositionally biased region" description="Basic and acidic residues" evidence="4">
    <location>
        <begin position="626"/>
        <end position="635"/>
    </location>
</feature>
<feature type="region of interest" description="Disordered" evidence="4">
    <location>
        <begin position="79"/>
        <end position="120"/>
    </location>
</feature>
<dbReference type="InterPro" id="IPR003130">
    <property type="entry name" value="GED"/>
</dbReference>
<feature type="compositionally biased region" description="Low complexity" evidence="4">
    <location>
        <begin position="79"/>
        <end position="111"/>
    </location>
</feature>
<proteinExistence type="inferred from homology"/>
<dbReference type="InParanoid" id="A0A0G4EBI2"/>
<dbReference type="InterPro" id="IPR045063">
    <property type="entry name" value="Dynamin_N"/>
</dbReference>
<dbReference type="OMA" id="IQRRKEC"/>
<dbReference type="GO" id="GO:0003924">
    <property type="term" value="F:GTPase activity"/>
    <property type="evidence" value="ECO:0007669"/>
    <property type="project" value="InterPro"/>
</dbReference>
<feature type="compositionally biased region" description="Low complexity" evidence="4">
    <location>
        <begin position="607"/>
        <end position="616"/>
    </location>
</feature>
<evidence type="ECO:0000259" key="5">
    <source>
        <dbReference type="PROSITE" id="PS51388"/>
    </source>
</evidence>
<feature type="region of interest" description="Disordered" evidence="4">
    <location>
        <begin position="546"/>
        <end position="678"/>
    </location>
</feature>
<dbReference type="GO" id="GO:0016020">
    <property type="term" value="C:membrane"/>
    <property type="evidence" value="ECO:0007669"/>
    <property type="project" value="TreeGrafter"/>
</dbReference>
<dbReference type="FunCoup" id="A0A0G4EBI2">
    <property type="interactions" value="493"/>
</dbReference>
<dbReference type="CDD" id="cd08771">
    <property type="entry name" value="DLP_1"/>
    <property type="match status" value="1"/>
</dbReference>
<dbReference type="InterPro" id="IPR020850">
    <property type="entry name" value="GED_dom"/>
</dbReference>
<feature type="region of interest" description="Disordered" evidence="4">
    <location>
        <begin position="691"/>
        <end position="750"/>
    </location>
</feature>
<dbReference type="Pfam" id="PF00350">
    <property type="entry name" value="Dynamin_N"/>
    <property type="match status" value="1"/>
</dbReference>
<dbReference type="SUPFAM" id="SSF52540">
    <property type="entry name" value="P-loop containing nucleoside triphosphate hydrolases"/>
    <property type="match status" value="1"/>
</dbReference>
<dbReference type="SMART" id="SM00302">
    <property type="entry name" value="GED"/>
    <property type="match status" value="1"/>
</dbReference>
<dbReference type="InterPro" id="IPR019762">
    <property type="entry name" value="Dynamin_GTPase_CS"/>
</dbReference>
<dbReference type="PROSITE" id="PS00410">
    <property type="entry name" value="G_DYNAMIN_1"/>
    <property type="match status" value="1"/>
</dbReference>
<protein>
    <recommendedName>
        <fullName evidence="9">Dynamin GTPase</fullName>
    </recommendedName>
</protein>
<dbReference type="InterPro" id="IPR001401">
    <property type="entry name" value="Dynamin_GTPase"/>
</dbReference>
<dbReference type="PANTHER" id="PTHR11566:SF21">
    <property type="entry name" value="DYNAMIN RELATED PROTEIN 1, ISOFORM A"/>
    <property type="match status" value="1"/>
</dbReference>
<dbReference type="InterPro" id="IPR000375">
    <property type="entry name" value="Dynamin_stalk"/>
</dbReference>
<feature type="domain" description="GED" evidence="5">
    <location>
        <begin position="850"/>
        <end position="941"/>
    </location>
</feature>
<name>A0A0G4EBI2_VITBC</name>
<dbReference type="PROSITE" id="PS51388">
    <property type="entry name" value="GED"/>
    <property type="match status" value="1"/>
</dbReference>
<feature type="compositionally biased region" description="Low complexity" evidence="4">
    <location>
        <begin position="561"/>
        <end position="575"/>
    </location>
</feature>
<keyword evidence="8" id="KW-1185">Reference proteome</keyword>
<dbReference type="InterPro" id="IPR022812">
    <property type="entry name" value="Dynamin"/>
</dbReference>
<accession>A0A0G4EBI2</accession>
<feature type="region of interest" description="Disordered" evidence="4">
    <location>
        <begin position="768"/>
        <end position="800"/>
    </location>
</feature>